<reference evidence="5 6" key="1">
    <citation type="submission" date="2014-02" db="EMBL/GenBank/DDBJ databases">
        <title>Expanding our view of genomic diversity in Candidatus Accumulibacter clades.</title>
        <authorList>
            <person name="Skennerton C.T."/>
            <person name="Barr J.J."/>
            <person name="Slater F.R."/>
            <person name="Bond P.L."/>
            <person name="Tyson G.W."/>
        </authorList>
    </citation>
    <scope>NUCLEOTIDE SEQUENCE [LARGE SCALE GENOMIC DNA]</scope>
    <source>
        <strain evidence="6">BA-92</strain>
    </source>
</reference>
<dbReference type="NCBIfam" id="TIGR01414">
    <property type="entry name" value="autotrans_barl"/>
    <property type="match status" value="1"/>
</dbReference>
<feature type="signal peptide" evidence="3">
    <location>
        <begin position="1"/>
        <end position="22"/>
    </location>
</feature>
<comment type="subcellular location">
    <subcellularLocation>
        <location evidence="1">Cell outer membrane</location>
    </subcellularLocation>
</comment>
<dbReference type="AlphaFoldDB" id="A0A011NFV0"/>
<name>A0A011NFV0_9PROT</name>
<evidence type="ECO:0000256" key="1">
    <source>
        <dbReference type="ARBA" id="ARBA00004442"/>
    </source>
</evidence>
<evidence type="ECO:0000313" key="6">
    <source>
        <dbReference type="Proteomes" id="UP000021816"/>
    </source>
</evidence>
<dbReference type="Proteomes" id="UP000021816">
    <property type="component" value="Unassembled WGS sequence"/>
</dbReference>
<protein>
    <submittedName>
        <fullName evidence="5">Outer membrane protein II</fullName>
    </submittedName>
</protein>
<dbReference type="InterPro" id="IPR011250">
    <property type="entry name" value="OMP/PagP_B-barrel"/>
</dbReference>
<comment type="caution">
    <text evidence="5">The sequence shown here is derived from an EMBL/GenBank/DDBJ whole genome shotgun (WGS) entry which is preliminary data.</text>
</comment>
<sequence length="221" mass="23515">MIKNQSLLMALLATALSVGAHAQETQLQPVAGWYGAANAGQSKVKIDDLDLASLDLTGSEAKDETDTAWRLAIGYQFNPYFAVEGGYVDFGKFKQEAVISAPVSGSFSGDIEARGWFVDAVGSYPLGAKVAVLGRLGTVRSTTKTSFSTGGGLSGALAAAGIDASPSQSEWNWRYGLGLQFDFTRSLALRLEYDQTRNLGKEDTTGEGNIDVWSLGVVLRF</sequence>
<gene>
    <name evidence="5" type="primary">ompA_3</name>
    <name evidence="5" type="ORF">AW10_01080</name>
</gene>
<feature type="domain" description="Outer membrane protein beta-barrel" evidence="4">
    <location>
        <begin position="10"/>
        <end position="221"/>
    </location>
</feature>
<evidence type="ECO:0000256" key="2">
    <source>
        <dbReference type="ARBA" id="ARBA00022729"/>
    </source>
</evidence>
<accession>A0A011NFV0</accession>
<dbReference type="Gene3D" id="2.40.160.20">
    <property type="match status" value="1"/>
</dbReference>
<evidence type="ECO:0000259" key="4">
    <source>
        <dbReference type="Pfam" id="PF13505"/>
    </source>
</evidence>
<evidence type="ECO:0000256" key="3">
    <source>
        <dbReference type="SAM" id="SignalP"/>
    </source>
</evidence>
<organism evidence="5 6">
    <name type="scientific">Candidatus Accumulibacter appositus</name>
    <dbReference type="NCBI Taxonomy" id="1454003"/>
    <lineage>
        <taxon>Bacteria</taxon>
        <taxon>Pseudomonadati</taxon>
        <taxon>Pseudomonadota</taxon>
        <taxon>Betaproteobacteria</taxon>
        <taxon>Candidatus Accumulibacter</taxon>
    </lineage>
</organism>
<dbReference type="Pfam" id="PF13505">
    <property type="entry name" value="OMP_b-brl"/>
    <property type="match status" value="1"/>
</dbReference>
<evidence type="ECO:0000313" key="5">
    <source>
        <dbReference type="EMBL" id="EXI81543.1"/>
    </source>
</evidence>
<dbReference type="InterPro" id="IPR027385">
    <property type="entry name" value="Beta-barrel_OMP"/>
</dbReference>
<dbReference type="InterPro" id="IPR006315">
    <property type="entry name" value="OM_autotransptr_brl_dom"/>
</dbReference>
<dbReference type="PATRIC" id="fig|1454003.3.peg.1119"/>
<keyword evidence="2 3" id="KW-0732">Signal</keyword>
<dbReference type="GO" id="GO:0009279">
    <property type="term" value="C:cell outer membrane"/>
    <property type="evidence" value="ECO:0007669"/>
    <property type="project" value="UniProtKB-SubCell"/>
</dbReference>
<dbReference type="EMBL" id="JEMX01000021">
    <property type="protein sequence ID" value="EXI81543.1"/>
    <property type="molecule type" value="Genomic_DNA"/>
</dbReference>
<proteinExistence type="predicted"/>
<feature type="chain" id="PRO_5001460892" evidence="3">
    <location>
        <begin position="23"/>
        <end position="221"/>
    </location>
</feature>
<dbReference type="STRING" id="1454003.AW10_01080"/>
<dbReference type="SUPFAM" id="SSF56925">
    <property type="entry name" value="OMPA-like"/>
    <property type="match status" value="1"/>
</dbReference>